<keyword evidence="3" id="KW-1185">Reference proteome</keyword>
<name>A0ABN9V0B0_9DINO</name>
<dbReference type="InterPro" id="IPR027417">
    <property type="entry name" value="P-loop_NTPase"/>
</dbReference>
<dbReference type="Gene3D" id="3.40.50.300">
    <property type="entry name" value="P-loop containing nucleotide triphosphate hydrolases"/>
    <property type="match status" value="1"/>
</dbReference>
<comment type="caution">
    <text evidence="2">The sequence shown here is derived from an EMBL/GenBank/DDBJ whole genome shotgun (WGS) entry which is preliminary data.</text>
</comment>
<organism evidence="2 3">
    <name type="scientific">Prorocentrum cordatum</name>
    <dbReference type="NCBI Taxonomy" id="2364126"/>
    <lineage>
        <taxon>Eukaryota</taxon>
        <taxon>Sar</taxon>
        <taxon>Alveolata</taxon>
        <taxon>Dinophyceae</taxon>
        <taxon>Prorocentrales</taxon>
        <taxon>Prorocentraceae</taxon>
        <taxon>Prorocentrum</taxon>
    </lineage>
</organism>
<dbReference type="SUPFAM" id="SSF52540">
    <property type="entry name" value="P-loop containing nucleoside triphosphate hydrolases"/>
    <property type="match status" value="1"/>
</dbReference>
<dbReference type="InterPro" id="IPR050896">
    <property type="entry name" value="Mito_lipid_metab_GTPase"/>
</dbReference>
<dbReference type="PANTHER" id="PTHR46434:SF1">
    <property type="entry name" value="GENETIC INTERACTOR OF PROHIBITINS 3, MITOCHONDRIAL"/>
    <property type="match status" value="1"/>
</dbReference>
<sequence>MLDTKEAAEDLKTFYLVGAANSGKSSLLNRISMRKRRGLGKTPVHEATGSTVSALPGTTLSNMAVRYERNRVGIVDTPGLLMPGGLASKLPYGDLLQTVPQKGESIRLSIGIEEKQTIMIGGLGRIDLVEGERKQFPNRRRAAGVGPRIQVRSSREGAWRVSPGHAGRRGLPQASAGAIGRMAKAHVDSARCRFFLQHQFARVPSLLLGL</sequence>
<dbReference type="Pfam" id="PF01926">
    <property type="entry name" value="MMR_HSR1"/>
    <property type="match status" value="1"/>
</dbReference>
<protein>
    <recommendedName>
        <fullName evidence="1">G domain-containing protein</fullName>
    </recommendedName>
</protein>
<accession>A0ABN9V0B0</accession>
<gene>
    <name evidence="2" type="ORF">PCOR1329_LOCUS53411</name>
</gene>
<proteinExistence type="predicted"/>
<evidence type="ECO:0000313" key="2">
    <source>
        <dbReference type="EMBL" id="CAK0866115.1"/>
    </source>
</evidence>
<feature type="domain" description="G" evidence="1">
    <location>
        <begin position="15"/>
        <end position="82"/>
    </location>
</feature>
<evidence type="ECO:0000313" key="3">
    <source>
        <dbReference type="Proteomes" id="UP001189429"/>
    </source>
</evidence>
<dbReference type="Proteomes" id="UP001189429">
    <property type="component" value="Unassembled WGS sequence"/>
</dbReference>
<reference evidence="2" key="1">
    <citation type="submission" date="2023-10" db="EMBL/GenBank/DDBJ databases">
        <authorList>
            <person name="Chen Y."/>
            <person name="Shah S."/>
            <person name="Dougan E. K."/>
            <person name="Thang M."/>
            <person name="Chan C."/>
        </authorList>
    </citation>
    <scope>NUCLEOTIDE SEQUENCE [LARGE SCALE GENOMIC DNA]</scope>
</reference>
<dbReference type="EMBL" id="CAUYUJ010016509">
    <property type="protein sequence ID" value="CAK0866115.1"/>
    <property type="molecule type" value="Genomic_DNA"/>
</dbReference>
<evidence type="ECO:0000259" key="1">
    <source>
        <dbReference type="Pfam" id="PF01926"/>
    </source>
</evidence>
<dbReference type="InterPro" id="IPR006073">
    <property type="entry name" value="GTP-bd"/>
</dbReference>
<dbReference type="PANTHER" id="PTHR46434">
    <property type="entry name" value="GENETIC INTERACTOR OF PROHIBITINS 3, MITOCHONDRIAL"/>
    <property type="match status" value="1"/>
</dbReference>